<feature type="domain" description="BD-FAE-like" evidence="2">
    <location>
        <begin position="51"/>
        <end position="165"/>
    </location>
</feature>
<dbReference type="PANTHER" id="PTHR48081:SF33">
    <property type="entry name" value="KYNURENINE FORMAMIDASE"/>
    <property type="match status" value="1"/>
</dbReference>
<evidence type="ECO:0000313" key="3">
    <source>
        <dbReference type="EMBL" id="TKA24869.1"/>
    </source>
</evidence>
<dbReference type="SUPFAM" id="SSF53474">
    <property type="entry name" value="alpha/beta-Hydrolases"/>
    <property type="match status" value="1"/>
</dbReference>
<accession>A0A4V6WJP8</accession>
<evidence type="ECO:0000256" key="1">
    <source>
        <dbReference type="ARBA" id="ARBA00022801"/>
    </source>
</evidence>
<evidence type="ECO:0000259" key="2">
    <source>
        <dbReference type="Pfam" id="PF20434"/>
    </source>
</evidence>
<dbReference type="InterPro" id="IPR049492">
    <property type="entry name" value="BD-FAE-like_dom"/>
</dbReference>
<gene>
    <name evidence="3" type="ORF">B0A50_06598</name>
</gene>
<dbReference type="Pfam" id="PF20434">
    <property type="entry name" value="BD-FAE"/>
    <property type="match status" value="1"/>
</dbReference>
<name>A0A4V6WJP8_9PEZI</name>
<dbReference type="EMBL" id="NAJL01000040">
    <property type="protein sequence ID" value="TKA24869.1"/>
    <property type="molecule type" value="Genomic_DNA"/>
</dbReference>
<dbReference type="InterPro" id="IPR029058">
    <property type="entry name" value="AB_hydrolase_fold"/>
</dbReference>
<comment type="caution">
    <text evidence="3">The sequence shown here is derived from an EMBL/GenBank/DDBJ whole genome shotgun (WGS) entry which is preliminary data.</text>
</comment>
<dbReference type="InterPro" id="IPR050300">
    <property type="entry name" value="GDXG_lipolytic_enzyme"/>
</dbReference>
<sequence>MDELPSFGKAIQDIVVPTFGAYKPLLEKNADFIRSCKTETFRYGSHERQQLDVYSPNTPSIINGRRPVLLFEYGGGLVQGGKNIPPLGGLCYANLGAFFALKFGYTVVVADYRLTSHDAKFPSGGEDIALAVDWICEKRPGPGSEPVDLFIMGNSAGGIHLTTFLLLPDFTKTRERVLKGEDTRLRGVVLLSCPFSLANSHESREEILKGYFGDIQANEPLGLLKAARKRQTPFDFIAAGCRVAVINAELDPEDEILEPREDFLQEWLQMTDTDSRSALTIDWMPRHNHISPATSLGTGLDQEEAWGRQVASWWDGIRTFPPRGSNDITEGYGES</sequence>
<reference evidence="3 4" key="1">
    <citation type="submission" date="2017-03" db="EMBL/GenBank/DDBJ databases">
        <title>Genomes of endolithic fungi from Antarctica.</title>
        <authorList>
            <person name="Coleine C."/>
            <person name="Masonjones S."/>
            <person name="Stajich J.E."/>
        </authorList>
    </citation>
    <scope>NUCLEOTIDE SEQUENCE [LARGE SCALE GENOMIC DNA]</scope>
    <source>
        <strain evidence="3 4">CCFEE 6315</strain>
    </source>
</reference>
<protein>
    <recommendedName>
        <fullName evidence="2">BD-FAE-like domain-containing protein</fullName>
    </recommendedName>
</protein>
<dbReference type="Proteomes" id="UP000308549">
    <property type="component" value="Unassembled WGS sequence"/>
</dbReference>
<keyword evidence="1" id="KW-0378">Hydrolase</keyword>
<dbReference type="Gene3D" id="3.40.50.1820">
    <property type="entry name" value="alpha/beta hydrolase"/>
    <property type="match status" value="1"/>
</dbReference>
<keyword evidence="4" id="KW-1185">Reference proteome</keyword>
<organism evidence="3 4">
    <name type="scientific">Salinomyces thailandicus</name>
    <dbReference type="NCBI Taxonomy" id="706561"/>
    <lineage>
        <taxon>Eukaryota</taxon>
        <taxon>Fungi</taxon>
        <taxon>Dikarya</taxon>
        <taxon>Ascomycota</taxon>
        <taxon>Pezizomycotina</taxon>
        <taxon>Dothideomycetes</taxon>
        <taxon>Dothideomycetidae</taxon>
        <taxon>Mycosphaerellales</taxon>
        <taxon>Teratosphaeriaceae</taxon>
        <taxon>Salinomyces</taxon>
    </lineage>
</organism>
<dbReference type="PANTHER" id="PTHR48081">
    <property type="entry name" value="AB HYDROLASE SUPERFAMILY PROTEIN C4A8.06C"/>
    <property type="match status" value="1"/>
</dbReference>
<evidence type="ECO:0000313" key="4">
    <source>
        <dbReference type="Proteomes" id="UP000308549"/>
    </source>
</evidence>
<dbReference type="GO" id="GO:0016787">
    <property type="term" value="F:hydrolase activity"/>
    <property type="evidence" value="ECO:0007669"/>
    <property type="project" value="UniProtKB-KW"/>
</dbReference>
<dbReference type="AlphaFoldDB" id="A0A4V6WJP8"/>
<proteinExistence type="predicted"/>
<dbReference type="OrthoDB" id="433474at2759"/>